<name>A0A369KS18_9BACT</name>
<feature type="transmembrane region" description="Helical" evidence="1">
    <location>
        <begin position="344"/>
        <end position="364"/>
    </location>
</feature>
<keyword evidence="3" id="KW-1185">Reference proteome</keyword>
<proteinExistence type="predicted"/>
<feature type="transmembrane region" description="Helical" evidence="1">
    <location>
        <begin position="62"/>
        <end position="81"/>
    </location>
</feature>
<keyword evidence="1" id="KW-0812">Transmembrane</keyword>
<organism evidence="2 3">
    <name type="scientific">Spirobacillus cienkowskii</name>
    <dbReference type="NCBI Taxonomy" id="495820"/>
    <lineage>
        <taxon>Bacteria</taxon>
        <taxon>Pseudomonadati</taxon>
        <taxon>Bdellovibrionota</taxon>
        <taxon>Oligoflexia</taxon>
        <taxon>Silvanigrellales</taxon>
        <taxon>Spirobacillus</taxon>
    </lineage>
</organism>
<accession>A0A369KS18</accession>
<evidence type="ECO:0000313" key="2">
    <source>
        <dbReference type="EMBL" id="RDB35505.1"/>
    </source>
</evidence>
<comment type="caution">
    <text evidence="2">The sequence shown here is derived from an EMBL/GenBank/DDBJ whole genome shotgun (WGS) entry which is preliminary data.</text>
</comment>
<reference evidence="2" key="1">
    <citation type="submission" date="2018-04" db="EMBL/GenBank/DDBJ databases">
        <title>Draft genome sequence of the Candidatus Spirobacillus cienkowskii, a pathogen of freshwater Daphnia species, reconstructed from hemolymph metagenomic reads.</title>
        <authorList>
            <person name="Bresciani L."/>
            <person name="Lemos L.N."/>
            <person name="Wale N."/>
            <person name="Lin J.Y."/>
            <person name="Fernandes G.R."/>
            <person name="Duffy M.A."/>
            <person name="Rodrigues J.M."/>
        </authorList>
    </citation>
    <scope>NUCLEOTIDE SEQUENCE [LARGE SCALE GENOMIC DNA]</scope>
    <source>
        <strain evidence="2">Binning01</strain>
    </source>
</reference>
<evidence type="ECO:0000313" key="3">
    <source>
        <dbReference type="Proteomes" id="UP000253934"/>
    </source>
</evidence>
<feature type="transmembrane region" description="Helical" evidence="1">
    <location>
        <begin position="87"/>
        <end position="106"/>
    </location>
</feature>
<gene>
    <name evidence="2" type="ORF">DCC88_09720</name>
</gene>
<keyword evidence="1" id="KW-1133">Transmembrane helix</keyword>
<feature type="transmembrane region" description="Helical" evidence="1">
    <location>
        <begin position="408"/>
        <end position="425"/>
    </location>
</feature>
<feature type="transmembrane region" description="Helical" evidence="1">
    <location>
        <begin position="431"/>
        <end position="448"/>
    </location>
</feature>
<feature type="transmembrane region" description="Helical" evidence="1">
    <location>
        <begin position="27"/>
        <end position="50"/>
    </location>
</feature>
<sequence>MAHKLNNSQDSTPTKENEASAKKITPALFLSALFVAVSFIVMLIPLAIFSVSQIAAVLGKRFALLSMSIVSAAFIMLGIIFNSSLLGTTGLMVTVSIPFFMAAIAIREKKWHWSFSAFILCIPAAILIGTSLVSMPNRAVFEEKFAELQSTVAAVSPPYKALDEAQQEAVQTGGAAFTSPGANIGFKEFLEQLSTSPELEKVKEFLDLSVWQRAGFLVFGMGASSFLFLLLISFANIVFVDFGFEQIERLRAIIKYIRRRSSDFSESLKASLTAMPMVQAERLETPFTITQHGKSVETPSADGMLASFLSSVWRPLKPKNVIYWQGYSFQFAGKPVWGLREFSIPLPIVLMSVGFIGYIGFRYGSFEALSPFLKEGPVAVLLAVASVLSFIVVNIVALQGMFTIYKRMRTLVIFALLMLILFLGAKSSFGPYTVIALFGAVGLLDYVYDWRGRKT</sequence>
<evidence type="ECO:0000256" key="1">
    <source>
        <dbReference type="SAM" id="Phobius"/>
    </source>
</evidence>
<protein>
    <submittedName>
        <fullName evidence="2">Uncharacterized protein</fullName>
    </submittedName>
</protein>
<dbReference type="RefSeq" id="WP_338635361.1">
    <property type="nucleotide sequence ID" value="NZ_CP146516.1"/>
</dbReference>
<feature type="transmembrane region" description="Helical" evidence="1">
    <location>
        <begin position="113"/>
        <end position="135"/>
    </location>
</feature>
<dbReference type="AlphaFoldDB" id="A0A369KS18"/>
<feature type="transmembrane region" description="Helical" evidence="1">
    <location>
        <begin position="376"/>
        <end position="396"/>
    </location>
</feature>
<dbReference type="EMBL" id="QOVW01000083">
    <property type="protein sequence ID" value="RDB35505.1"/>
    <property type="molecule type" value="Genomic_DNA"/>
</dbReference>
<keyword evidence="1" id="KW-0472">Membrane</keyword>
<dbReference type="Proteomes" id="UP000253934">
    <property type="component" value="Unassembled WGS sequence"/>
</dbReference>
<feature type="transmembrane region" description="Helical" evidence="1">
    <location>
        <begin position="216"/>
        <end position="244"/>
    </location>
</feature>